<name>A0A2T2PBI7_CORCC</name>
<keyword evidence="2" id="KW-1185">Reference proteome</keyword>
<evidence type="ECO:0000313" key="1">
    <source>
        <dbReference type="EMBL" id="PSN75027.1"/>
    </source>
</evidence>
<evidence type="ECO:0000313" key="2">
    <source>
        <dbReference type="Proteomes" id="UP000240883"/>
    </source>
</evidence>
<protein>
    <submittedName>
        <fullName evidence="1">Uncharacterized protein</fullName>
    </submittedName>
</protein>
<sequence length="175" mass="18098">MGSGVIDVHRAPLAGSRAAPCHSRRAAWAAWAAWAAEASRDGGAIRALCVRVLAGRDGIAAMAFHGLQGCSGRKGQIWGPQASQCRGGAGAWAAYCLGRRGDDADCKKEPDGPRQKICGGAPGRRARQLASLWPGTPSRHARACPSCAKKAAASGARLARKTVDAIHSRVLALPT</sequence>
<reference evidence="1 2" key="1">
    <citation type="journal article" date="2018" name="Front. Microbiol.">
        <title>Genome-Wide Analysis of Corynespora cassiicola Leaf Fall Disease Putative Effectors.</title>
        <authorList>
            <person name="Lopez D."/>
            <person name="Ribeiro S."/>
            <person name="Label P."/>
            <person name="Fumanal B."/>
            <person name="Venisse J.S."/>
            <person name="Kohler A."/>
            <person name="de Oliveira R.R."/>
            <person name="Labutti K."/>
            <person name="Lipzen A."/>
            <person name="Lail K."/>
            <person name="Bauer D."/>
            <person name="Ohm R.A."/>
            <person name="Barry K.W."/>
            <person name="Spatafora J."/>
            <person name="Grigoriev I.V."/>
            <person name="Martin F.M."/>
            <person name="Pujade-Renaud V."/>
        </authorList>
    </citation>
    <scope>NUCLEOTIDE SEQUENCE [LARGE SCALE GENOMIC DNA]</scope>
    <source>
        <strain evidence="1 2">Philippines</strain>
    </source>
</reference>
<gene>
    <name evidence="1" type="ORF">BS50DRAFT_31010</name>
</gene>
<organism evidence="1 2">
    <name type="scientific">Corynespora cassiicola Philippines</name>
    <dbReference type="NCBI Taxonomy" id="1448308"/>
    <lineage>
        <taxon>Eukaryota</taxon>
        <taxon>Fungi</taxon>
        <taxon>Dikarya</taxon>
        <taxon>Ascomycota</taxon>
        <taxon>Pezizomycotina</taxon>
        <taxon>Dothideomycetes</taxon>
        <taxon>Pleosporomycetidae</taxon>
        <taxon>Pleosporales</taxon>
        <taxon>Corynesporascaceae</taxon>
        <taxon>Corynespora</taxon>
    </lineage>
</organism>
<accession>A0A2T2PBI7</accession>
<dbReference type="Proteomes" id="UP000240883">
    <property type="component" value="Unassembled WGS sequence"/>
</dbReference>
<proteinExistence type="predicted"/>
<dbReference type="EMBL" id="KZ678128">
    <property type="protein sequence ID" value="PSN75027.1"/>
    <property type="molecule type" value="Genomic_DNA"/>
</dbReference>
<dbReference type="AlphaFoldDB" id="A0A2T2PBI7"/>